<dbReference type="GeneID" id="54418160"/>
<keyword evidence="4" id="KW-0456">Lyase</keyword>
<evidence type="ECO:0000313" key="8">
    <source>
        <dbReference type="RefSeq" id="XP_033533060.1"/>
    </source>
</evidence>
<evidence type="ECO:0000256" key="1">
    <source>
        <dbReference type="ARBA" id="ARBA00005495"/>
    </source>
</evidence>
<dbReference type="AlphaFoldDB" id="A0A6G1G0U6"/>
<evidence type="ECO:0000313" key="7">
    <source>
        <dbReference type="Proteomes" id="UP000504638"/>
    </source>
</evidence>
<reference evidence="6 8" key="1">
    <citation type="submission" date="2020-01" db="EMBL/GenBank/DDBJ databases">
        <authorList>
            <consortium name="DOE Joint Genome Institute"/>
            <person name="Haridas S."/>
            <person name="Albert R."/>
            <person name="Binder M."/>
            <person name="Bloem J."/>
            <person name="Labutti K."/>
            <person name="Salamov A."/>
            <person name="Andreopoulos B."/>
            <person name="Baker S.E."/>
            <person name="Barry K."/>
            <person name="Bills G."/>
            <person name="Bluhm B.H."/>
            <person name="Cannon C."/>
            <person name="Castanera R."/>
            <person name="Culley D.E."/>
            <person name="Daum C."/>
            <person name="Ezra D."/>
            <person name="Gonzalez J.B."/>
            <person name="Henrissat B."/>
            <person name="Kuo A."/>
            <person name="Liang C."/>
            <person name="Lipzen A."/>
            <person name="Lutzoni F."/>
            <person name="Magnuson J."/>
            <person name="Mondo S."/>
            <person name="Nolan M."/>
            <person name="Ohm R."/>
            <person name="Pangilinan J."/>
            <person name="Park H.-J."/>
            <person name="Ramirez L."/>
            <person name="Alfaro M."/>
            <person name="Sun H."/>
            <person name="Tritt A."/>
            <person name="Yoshinaga Y."/>
            <person name="Zwiers L.-H."/>
            <person name="Turgeon B.G."/>
            <person name="Goodwin S.B."/>
            <person name="Spatafora J.W."/>
            <person name="Crous P.W."/>
            <person name="Grigoriev I.V."/>
        </authorList>
    </citation>
    <scope>NUCLEOTIDE SEQUENCE</scope>
    <source>
        <strain evidence="6 8">CBS 781.70</strain>
    </source>
</reference>
<reference evidence="8" key="2">
    <citation type="submission" date="2020-04" db="EMBL/GenBank/DDBJ databases">
        <authorList>
            <consortium name="NCBI Genome Project"/>
        </authorList>
    </citation>
    <scope>NUCLEOTIDE SEQUENCE</scope>
    <source>
        <strain evidence="8">CBS 781.70</strain>
    </source>
</reference>
<dbReference type="RefSeq" id="XP_033533060.1">
    <property type="nucleotide sequence ID" value="XM_033677590.1"/>
</dbReference>
<dbReference type="Gene3D" id="3.90.1590.10">
    <property type="entry name" value="glutathione-dependent formaldehyde- activating enzyme (gfa)"/>
    <property type="match status" value="1"/>
</dbReference>
<sequence>MVTGACGCRNVTYTIDGDESAMKPGACHCLSCRRLSGSTHTTMLGIPQAQFKVTGTPKQWQRKGDSGGTVTVNFCAECGHHLFSEAENIPGLVLVVAGSIDDAKWLDARAPFMEVYAKDKVQWVPQLSEVVKKVV</sequence>
<evidence type="ECO:0000256" key="4">
    <source>
        <dbReference type="ARBA" id="ARBA00023239"/>
    </source>
</evidence>
<dbReference type="OrthoDB" id="428768at2759"/>
<dbReference type="SUPFAM" id="SSF51316">
    <property type="entry name" value="Mss4-like"/>
    <property type="match status" value="1"/>
</dbReference>
<keyword evidence="3" id="KW-0862">Zinc</keyword>
<dbReference type="GO" id="GO:0016846">
    <property type="term" value="F:carbon-sulfur lyase activity"/>
    <property type="evidence" value="ECO:0007669"/>
    <property type="project" value="InterPro"/>
</dbReference>
<organism evidence="6">
    <name type="scientific">Eremomyces bilateralis CBS 781.70</name>
    <dbReference type="NCBI Taxonomy" id="1392243"/>
    <lineage>
        <taxon>Eukaryota</taxon>
        <taxon>Fungi</taxon>
        <taxon>Dikarya</taxon>
        <taxon>Ascomycota</taxon>
        <taxon>Pezizomycotina</taxon>
        <taxon>Dothideomycetes</taxon>
        <taxon>Dothideomycetes incertae sedis</taxon>
        <taxon>Eremomycetales</taxon>
        <taxon>Eremomycetaceae</taxon>
        <taxon>Eremomyces</taxon>
    </lineage>
</organism>
<dbReference type="GO" id="GO:0046872">
    <property type="term" value="F:metal ion binding"/>
    <property type="evidence" value="ECO:0007669"/>
    <property type="project" value="UniProtKB-KW"/>
</dbReference>
<dbReference type="InterPro" id="IPR006913">
    <property type="entry name" value="CENP-V/GFA"/>
</dbReference>
<dbReference type="PANTHER" id="PTHR33337">
    <property type="entry name" value="GFA DOMAIN-CONTAINING PROTEIN"/>
    <property type="match status" value="1"/>
</dbReference>
<dbReference type="PANTHER" id="PTHR33337:SF30">
    <property type="entry name" value="DUF636 DOMAIN PROTEIN (AFU_ORTHOLOGUE AFUA_1G03180)"/>
    <property type="match status" value="1"/>
</dbReference>
<dbReference type="InterPro" id="IPR011057">
    <property type="entry name" value="Mss4-like_sf"/>
</dbReference>
<proteinExistence type="inferred from homology"/>
<evidence type="ECO:0000256" key="3">
    <source>
        <dbReference type="ARBA" id="ARBA00022833"/>
    </source>
</evidence>
<name>A0A6G1G0U6_9PEZI</name>
<comment type="similarity">
    <text evidence="1">Belongs to the Gfa family.</text>
</comment>
<dbReference type="PROSITE" id="PS51891">
    <property type="entry name" value="CENP_V_GFA"/>
    <property type="match status" value="1"/>
</dbReference>
<dbReference type="Pfam" id="PF04828">
    <property type="entry name" value="GFA"/>
    <property type="match status" value="1"/>
</dbReference>
<dbReference type="Proteomes" id="UP000504638">
    <property type="component" value="Unplaced"/>
</dbReference>
<evidence type="ECO:0000256" key="2">
    <source>
        <dbReference type="ARBA" id="ARBA00022723"/>
    </source>
</evidence>
<feature type="domain" description="CENP-V/GFA" evidence="5">
    <location>
        <begin position="2"/>
        <end position="106"/>
    </location>
</feature>
<keyword evidence="7" id="KW-1185">Reference proteome</keyword>
<accession>A0A6G1G0U6</accession>
<gene>
    <name evidence="6 8" type="ORF">P152DRAFT_437791</name>
</gene>
<evidence type="ECO:0000313" key="6">
    <source>
        <dbReference type="EMBL" id="KAF1811429.1"/>
    </source>
</evidence>
<evidence type="ECO:0000259" key="5">
    <source>
        <dbReference type="PROSITE" id="PS51891"/>
    </source>
</evidence>
<reference evidence="8" key="3">
    <citation type="submission" date="2025-04" db="UniProtKB">
        <authorList>
            <consortium name="RefSeq"/>
        </authorList>
    </citation>
    <scope>IDENTIFICATION</scope>
    <source>
        <strain evidence="8">CBS 781.70</strain>
    </source>
</reference>
<dbReference type="EMBL" id="ML975161">
    <property type="protein sequence ID" value="KAF1811429.1"/>
    <property type="molecule type" value="Genomic_DNA"/>
</dbReference>
<keyword evidence="2" id="KW-0479">Metal-binding</keyword>
<protein>
    <recommendedName>
        <fullName evidence="5">CENP-V/GFA domain-containing protein</fullName>
    </recommendedName>
</protein>